<feature type="non-terminal residue" evidence="2">
    <location>
        <position position="123"/>
    </location>
</feature>
<feature type="non-terminal residue" evidence="2">
    <location>
        <position position="1"/>
    </location>
</feature>
<organism evidence="2">
    <name type="scientific">Clastoptera arizonana</name>
    <name type="common">Arizona spittle bug</name>
    <dbReference type="NCBI Taxonomy" id="38151"/>
    <lineage>
        <taxon>Eukaryota</taxon>
        <taxon>Metazoa</taxon>
        <taxon>Ecdysozoa</taxon>
        <taxon>Arthropoda</taxon>
        <taxon>Hexapoda</taxon>
        <taxon>Insecta</taxon>
        <taxon>Pterygota</taxon>
        <taxon>Neoptera</taxon>
        <taxon>Paraneoptera</taxon>
        <taxon>Hemiptera</taxon>
        <taxon>Auchenorrhyncha</taxon>
        <taxon>Cercopoidea</taxon>
        <taxon>Clastopteridae</taxon>
        <taxon>Clastoptera</taxon>
    </lineage>
</organism>
<sequence length="123" mass="14266">LPSDRDCYLYHESLYLACLRESPRTPVRVRVRLEFPNQRGERTVAVYVDQEYLHPDWSLLAQEHHSYESADVQGSGHCGDPSVQDGDSVHCGHSRSQFKRPVFPSVDRVSFFMYIPTRKRGQQ</sequence>
<proteinExistence type="predicted"/>
<dbReference type="AlphaFoldDB" id="A0A1B6CYA0"/>
<name>A0A1B6CYA0_9HEMI</name>
<reference evidence="2" key="1">
    <citation type="submission" date="2015-12" db="EMBL/GenBank/DDBJ databases">
        <title>De novo transcriptome assembly of four potential Pierce s Disease insect vectors from Arizona vineyards.</title>
        <authorList>
            <person name="Tassone E.E."/>
        </authorList>
    </citation>
    <scope>NUCLEOTIDE SEQUENCE</scope>
</reference>
<feature type="region of interest" description="Disordered" evidence="1">
    <location>
        <begin position="70"/>
        <end position="92"/>
    </location>
</feature>
<accession>A0A1B6CYA0</accession>
<evidence type="ECO:0000313" key="2">
    <source>
        <dbReference type="EMBL" id="JAS18449.1"/>
    </source>
</evidence>
<evidence type="ECO:0000256" key="1">
    <source>
        <dbReference type="SAM" id="MobiDB-lite"/>
    </source>
</evidence>
<dbReference type="EMBL" id="GEDC01018849">
    <property type="protein sequence ID" value="JAS18449.1"/>
    <property type="molecule type" value="Transcribed_RNA"/>
</dbReference>
<gene>
    <name evidence="2" type="ORF">g.6036</name>
</gene>
<protein>
    <submittedName>
        <fullName evidence="2">Uncharacterized protein</fullName>
    </submittedName>
</protein>